<dbReference type="OrthoDB" id="10263345at2759"/>
<comment type="caution">
    <text evidence="7">The sequence shown here is derived from an EMBL/GenBank/DDBJ whole genome shotgun (WGS) entry which is preliminary data.</text>
</comment>
<dbReference type="EMBL" id="VOIH02000002">
    <property type="protein sequence ID" value="KAF3455144.1"/>
    <property type="molecule type" value="Genomic_DNA"/>
</dbReference>
<feature type="domain" description="Vacuolar protein sorting-associated protein 54 N-terminal" evidence="6">
    <location>
        <begin position="123"/>
        <end position="412"/>
    </location>
</feature>
<evidence type="ECO:0000313" key="8">
    <source>
        <dbReference type="Proteomes" id="UP000796880"/>
    </source>
</evidence>
<feature type="compositionally biased region" description="Polar residues" evidence="4">
    <location>
        <begin position="468"/>
        <end position="486"/>
    </location>
</feature>
<dbReference type="GO" id="GO:0015031">
    <property type="term" value="P:protein transport"/>
    <property type="evidence" value="ECO:0007669"/>
    <property type="project" value="UniProtKB-KW"/>
</dbReference>
<evidence type="ECO:0000256" key="1">
    <source>
        <dbReference type="ARBA" id="ARBA00022448"/>
    </source>
</evidence>
<evidence type="ECO:0000259" key="5">
    <source>
        <dbReference type="Pfam" id="PF10474"/>
    </source>
</evidence>
<proteinExistence type="predicted"/>
<dbReference type="Pfam" id="PF10474">
    <property type="entry name" value="Syndetin_C"/>
    <property type="match status" value="1"/>
</dbReference>
<sequence>MQPNLFPFGSAFGNPFLLNGDLSEGFESSRVLFLLPFLLFQGGGDGMDLSKVGEKIFSSVRSARSLGLLPSTSDRPEVPARAAAAAVVARALAGLPPHHRFNLSTSSEELSEIYGSRPHDQIVEELEEVFYEEEFDPVRHILENIPSEEDDLTYFEKQASLRLAQLDRVAERLSQHVMKHHEVMVKGMHLVRELEKDLKVANVICMNGRRHLTSSMNEVSRDLIVNTNSKKKQALLDMLPLLAELRHALDMQAALELLVEGGDYCKAFQVLSEYLQLLDSFSELSAVQEMSRGVEPWLGRTLQKLDSLLLDVCQEFKEEGYITVVDAYALIGDISGLAEKIQSFFMQEVLSETHSVLKNIVQEDPEVNMQNSRLTYSDLCLWIPESKFRQCLLRTLAVLFRLMCSYYEIMGFQLEDKVSAGQTSNTMWKENGISRSSGEVQNSDFPSNSPRFNGVLAGSLERMPGLSTAESTTANSSIEATGLTSTHDLENEDRKDDSPASTSGSPWYQLRKDATACVSQTLQRGRKNLWQLTTSRVSVLLSSSAVCSASIHQFLKNYEDLSVFILAGEAFCGIEAVEFRQKLKVVCENYFVSFHRQNIYAIKMVLERENWLIMLPDTVQVISFAGLVGDGAPLLVHGNSSHARMLHSDNSLKLVDTGAKKSGFAHWLKDGNPFLVKLLPISKEGQSPTHLNGAIYSEFDGNFSDDFSGDKVSSKKSDVSHLNGSNPAVEEEDEDLLADFIDEDSQLPSRISKPKLGRNHSSYWNDEENTAQTGSSICLLRSMDKYARLMQKLEIVNVEFFKGICQLFEVFFHFVFETFGQQNANSGGRGPTDSINYRLKTALSRIAQNCDPWIKSSTSSATASNASFTHADITPSPPSTNFGHAPGTAFGLKERCAGADTISLVARMLHRSKANLQSMLLQNNAAVVEDFYVHLVDAVPDLIEHIHRTTARSLLHINGYVDRIANAKWEVKELGMEHNGYVDLLLGEFKHYKTRLAHGGIRKEVQDLLLQYGLEIVADTLIEGLSRVKRCTDEGRALMSLDLQVLINGLQHFVTINVKPKLQLVETFIKAFYLPETEYVHWARAHPEYTKNQIIGLVNLVATMKGWKRKTRLEVLEKIE</sequence>
<keyword evidence="1" id="KW-0813">Transport</keyword>
<dbReference type="Pfam" id="PF10475">
    <property type="entry name" value="Vps54_N"/>
    <property type="match status" value="1"/>
</dbReference>
<dbReference type="InterPro" id="IPR019514">
    <property type="entry name" value="Syndetin_C"/>
</dbReference>
<dbReference type="GO" id="GO:0042147">
    <property type="term" value="P:retrograde transport, endosome to Golgi"/>
    <property type="evidence" value="ECO:0007669"/>
    <property type="project" value="InterPro"/>
</dbReference>
<dbReference type="PANTHER" id="PTHR13258:SF0">
    <property type="entry name" value="SYNDETIN"/>
    <property type="match status" value="1"/>
</dbReference>
<feature type="region of interest" description="Disordered" evidence="4">
    <location>
        <begin position="429"/>
        <end position="448"/>
    </location>
</feature>
<evidence type="ECO:0000256" key="3">
    <source>
        <dbReference type="ARBA" id="ARBA00023054"/>
    </source>
</evidence>
<evidence type="ECO:0000256" key="4">
    <source>
        <dbReference type="SAM" id="MobiDB-lite"/>
    </source>
</evidence>
<feature type="region of interest" description="Disordered" evidence="4">
    <location>
        <begin position="466"/>
        <end position="507"/>
    </location>
</feature>
<dbReference type="AlphaFoldDB" id="A0A8K0HPB7"/>
<evidence type="ECO:0000259" key="6">
    <source>
        <dbReference type="Pfam" id="PF10475"/>
    </source>
</evidence>
<dbReference type="GO" id="GO:0000149">
    <property type="term" value="F:SNARE binding"/>
    <property type="evidence" value="ECO:0007669"/>
    <property type="project" value="TreeGrafter"/>
</dbReference>
<dbReference type="Proteomes" id="UP000796880">
    <property type="component" value="Unassembled WGS sequence"/>
</dbReference>
<accession>A0A8K0HPB7</accession>
<dbReference type="GO" id="GO:0005829">
    <property type="term" value="C:cytosol"/>
    <property type="evidence" value="ECO:0007669"/>
    <property type="project" value="GOC"/>
</dbReference>
<keyword evidence="8" id="KW-1185">Reference proteome</keyword>
<gene>
    <name evidence="7" type="ORF">FNV43_RR05592</name>
</gene>
<organism evidence="7 8">
    <name type="scientific">Rhamnella rubrinervis</name>
    <dbReference type="NCBI Taxonomy" id="2594499"/>
    <lineage>
        <taxon>Eukaryota</taxon>
        <taxon>Viridiplantae</taxon>
        <taxon>Streptophyta</taxon>
        <taxon>Embryophyta</taxon>
        <taxon>Tracheophyta</taxon>
        <taxon>Spermatophyta</taxon>
        <taxon>Magnoliopsida</taxon>
        <taxon>eudicotyledons</taxon>
        <taxon>Gunneridae</taxon>
        <taxon>Pentapetalae</taxon>
        <taxon>rosids</taxon>
        <taxon>fabids</taxon>
        <taxon>Rosales</taxon>
        <taxon>Rhamnaceae</taxon>
        <taxon>rhamnoid group</taxon>
        <taxon>Rhamneae</taxon>
        <taxon>Rhamnella</taxon>
    </lineage>
</organism>
<keyword evidence="2" id="KW-0653">Protein transport</keyword>
<dbReference type="InterPro" id="IPR040047">
    <property type="entry name" value="VPS50"/>
</dbReference>
<dbReference type="PANTHER" id="PTHR13258">
    <property type="entry name" value="SYNDETIN"/>
    <property type="match status" value="1"/>
</dbReference>
<dbReference type="InterPro" id="IPR019515">
    <property type="entry name" value="VPS54_N"/>
</dbReference>
<protein>
    <recommendedName>
        <fullName evidence="9">Syndetin</fullName>
    </recommendedName>
</protein>
<keyword evidence="3" id="KW-0175">Coiled coil</keyword>
<feature type="domain" description="Syndetin C-terminal" evidence="5">
    <location>
        <begin position="890"/>
        <end position="1120"/>
    </location>
</feature>
<evidence type="ECO:0008006" key="9">
    <source>
        <dbReference type="Google" id="ProtNLM"/>
    </source>
</evidence>
<dbReference type="GO" id="GO:1990745">
    <property type="term" value="C:EARP complex"/>
    <property type="evidence" value="ECO:0007669"/>
    <property type="project" value="InterPro"/>
</dbReference>
<dbReference type="GO" id="GO:0032456">
    <property type="term" value="P:endocytic recycling"/>
    <property type="evidence" value="ECO:0007669"/>
    <property type="project" value="InterPro"/>
</dbReference>
<evidence type="ECO:0000313" key="7">
    <source>
        <dbReference type="EMBL" id="KAF3455144.1"/>
    </source>
</evidence>
<evidence type="ECO:0000256" key="2">
    <source>
        <dbReference type="ARBA" id="ARBA00022927"/>
    </source>
</evidence>
<reference evidence="7" key="1">
    <citation type="submission" date="2020-03" db="EMBL/GenBank/DDBJ databases">
        <title>A high-quality chromosome-level genome assembly of a woody plant with both climbing and erect habits, Rhamnella rubrinervis.</title>
        <authorList>
            <person name="Lu Z."/>
            <person name="Yang Y."/>
            <person name="Zhu X."/>
            <person name="Sun Y."/>
        </authorList>
    </citation>
    <scope>NUCLEOTIDE SEQUENCE</scope>
    <source>
        <strain evidence="7">BYM</strain>
        <tissue evidence="7">Leaf</tissue>
    </source>
</reference>
<name>A0A8K0HPB7_9ROSA</name>
<feature type="compositionally biased region" description="Basic and acidic residues" evidence="4">
    <location>
        <begin position="487"/>
        <end position="498"/>
    </location>
</feature>